<evidence type="ECO:0000313" key="2">
    <source>
        <dbReference type="EMBL" id="KAF7316005.1"/>
    </source>
</evidence>
<proteinExistence type="predicted"/>
<gene>
    <name evidence="2" type="ORF">MIND_00117800</name>
</gene>
<dbReference type="AlphaFoldDB" id="A0A8H6TEH9"/>
<keyword evidence="1" id="KW-0472">Membrane</keyword>
<feature type="transmembrane region" description="Helical" evidence="1">
    <location>
        <begin position="20"/>
        <end position="43"/>
    </location>
</feature>
<accession>A0A8H6TEH9</accession>
<evidence type="ECO:0000313" key="3">
    <source>
        <dbReference type="Proteomes" id="UP000636479"/>
    </source>
</evidence>
<keyword evidence="3" id="KW-1185">Reference proteome</keyword>
<keyword evidence="1" id="KW-0812">Transmembrane</keyword>
<comment type="caution">
    <text evidence="2">The sequence shown here is derived from an EMBL/GenBank/DDBJ whole genome shotgun (WGS) entry which is preliminary data.</text>
</comment>
<dbReference type="Proteomes" id="UP000636479">
    <property type="component" value="Unassembled WGS sequence"/>
</dbReference>
<evidence type="ECO:0000256" key="1">
    <source>
        <dbReference type="SAM" id="Phobius"/>
    </source>
</evidence>
<dbReference type="OrthoDB" id="10459794at2759"/>
<dbReference type="EMBL" id="JACAZF010000001">
    <property type="protein sequence ID" value="KAF7316005.1"/>
    <property type="molecule type" value="Genomic_DNA"/>
</dbReference>
<dbReference type="GeneID" id="59340634"/>
<keyword evidence="1" id="KW-1133">Transmembrane helix</keyword>
<organism evidence="2 3">
    <name type="scientific">Mycena indigotica</name>
    <dbReference type="NCBI Taxonomy" id="2126181"/>
    <lineage>
        <taxon>Eukaryota</taxon>
        <taxon>Fungi</taxon>
        <taxon>Dikarya</taxon>
        <taxon>Basidiomycota</taxon>
        <taxon>Agaricomycotina</taxon>
        <taxon>Agaricomycetes</taxon>
        <taxon>Agaricomycetidae</taxon>
        <taxon>Agaricales</taxon>
        <taxon>Marasmiineae</taxon>
        <taxon>Mycenaceae</taxon>
        <taxon>Mycena</taxon>
    </lineage>
</organism>
<reference evidence="2" key="1">
    <citation type="submission" date="2020-05" db="EMBL/GenBank/DDBJ databases">
        <title>Mycena genomes resolve the evolution of fungal bioluminescence.</title>
        <authorList>
            <person name="Tsai I.J."/>
        </authorList>
    </citation>
    <scope>NUCLEOTIDE SEQUENCE</scope>
    <source>
        <strain evidence="2">171206Taipei</strain>
    </source>
</reference>
<sequence>MSPVDWSPQEPPTSHFVQYFPLVMDSSCYGIYAILLGQAFHILLSRQRATSKVSWHFPAICALFLLSTLHIIIAWTWAFTTDTAATAIYEVFSLDNPFPALAAPGDPSRVHGFATFIKVRFAVAKYVLLLSHIV</sequence>
<dbReference type="RefSeq" id="XP_037226028.1">
    <property type="nucleotide sequence ID" value="XM_037358118.1"/>
</dbReference>
<name>A0A8H6TEH9_9AGAR</name>
<protein>
    <submittedName>
        <fullName evidence="2">Ras-GEF domain-containing protein</fullName>
    </submittedName>
</protein>
<feature type="transmembrane region" description="Helical" evidence="1">
    <location>
        <begin position="55"/>
        <end position="78"/>
    </location>
</feature>